<dbReference type="RefSeq" id="WP_380687225.1">
    <property type="nucleotide sequence ID" value="NZ_JBHRSS010000003.1"/>
</dbReference>
<dbReference type="InterPro" id="IPR036909">
    <property type="entry name" value="Cyt_c-like_dom_sf"/>
</dbReference>
<keyword evidence="7" id="KW-0732">Signal</keyword>
<evidence type="ECO:0000256" key="3">
    <source>
        <dbReference type="ARBA" id="ARBA00022723"/>
    </source>
</evidence>
<gene>
    <name evidence="9" type="primary">pedF</name>
    <name evidence="9" type="ORF">ACFOSU_05345</name>
</gene>
<dbReference type="Proteomes" id="UP001595462">
    <property type="component" value="Unassembled WGS sequence"/>
</dbReference>
<evidence type="ECO:0000313" key="10">
    <source>
        <dbReference type="Proteomes" id="UP001595462"/>
    </source>
</evidence>
<evidence type="ECO:0000313" key="9">
    <source>
        <dbReference type="EMBL" id="MFC3103314.1"/>
    </source>
</evidence>
<organism evidence="9 10">
    <name type="scientific">Salinisphaera aquimarina</name>
    <dbReference type="NCBI Taxonomy" id="2094031"/>
    <lineage>
        <taxon>Bacteria</taxon>
        <taxon>Pseudomonadati</taxon>
        <taxon>Pseudomonadota</taxon>
        <taxon>Gammaproteobacteria</taxon>
        <taxon>Salinisphaerales</taxon>
        <taxon>Salinisphaeraceae</taxon>
        <taxon>Salinisphaera</taxon>
    </lineage>
</organism>
<keyword evidence="2 6" id="KW-0349">Heme</keyword>
<dbReference type="InterPro" id="IPR009056">
    <property type="entry name" value="Cyt_c-like_dom"/>
</dbReference>
<dbReference type="EMBL" id="JBHRSS010000003">
    <property type="protein sequence ID" value="MFC3103314.1"/>
    <property type="molecule type" value="Genomic_DNA"/>
</dbReference>
<name>A0ABV7EKS7_9GAMM</name>
<feature type="chain" id="PRO_5046751911" evidence="7">
    <location>
        <begin position="28"/>
        <end position="159"/>
    </location>
</feature>
<keyword evidence="3 6" id="KW-0479">Metal-binding</keyword>
<dbReference type="PANTHER" id="PTHR37823:SF4">
    <property type="entry name" value="MENAQUINOL-CYTOCHROME C REDUCTASE CYTOCHROME B_C SUBUNIT"/>
    <property type="match status" value="1"/>
</dbReference>
<feature type="signal peptide" evidence="7">
    <location>
        <begin position="1"/>
        <end position="27"/>
    </location>
</feature>
<protein>
    <submittedName>
        <fullName evidence="9">Cytochrome c-550 PedF</fullName>
    </submittedName>
</protein>
<evidence type="ECO:0000256" key="7">
    <source>
        <dbReference type="SAM" id="SignalP"/>
    </source>
</evidence>
<dbReference type="InterPro" id="IPR030991">
    <property type="entry name" value="c550_proteobact"/>
</dbReference>
<keyword evidence="1" id="KW-0813">Transport</keyword>
<keyword evidence="4" id="KW-0249">Electron transport</keyword>
<evidence type="ECO:0000259" key="8">
    <source>
        <dbReference type="PROSITE" id="PS51007"/>
    </source>
</evidence>
<evidence type="ECO:0000256" key="6">
    <source>
        <dbReference type="PROSITE-ProRule" id="PRU00433"/>
    </source>
</evidence>
<comment type="caution">
    <text evidence="9">The sequence shown here is derived from an EMBL/GenBank/DDBJ whole genome shotgun (WGS) entry which is preliminary data.</text>
</comment>
<evidence type="ECO:0000256" key="4">
    <source>
        <dbReference type="ARBA" id="ARBA00022982"/>
    </source>
</evidence>
<reference evidence="10" key="1">
    <citation type="journal article" date="2019" name="Int. J. Syst. Evol. Microbiol.">
        <title>The Global Catalogue of Microorganisms (GCM) 10K type strain sequencing project: providing services to taxonomists for standard genome sequencing and annotation.</title>
        <authorList>
            <consortium name="The Broad Institute Genomics Platform"/>
            <consortium name="The Broad Institute Genome Sequencing Center for Infectious Disease"/>
            <person name="Wu L."/>
            <person name="Ma J."/>
        </authorList>
    </citation>
    <scope>NUCLEOTIDE SEQUENCE [LARGE SCALE GENOMIC DNA]</scope>
    <source>
        <strain evidence="10">KCTC 52640</strain>
    </source>
</reference>
<evidence type="ECO:0000256" key="2">
    <source>
        <dbReference type="ARBA" id="ARBA00022617"/>
    </source>
</evidence>
<dbReference type="NCBIfam" id="TIGR04494">
    <property type="entry name" value="c550_PedF"/>
    <property type="match status" value="1"/>
</dbReference>
<sequence length="159" mass="17719">MIQTKHLRCLSVVMAGVLAVATTAALAHGNVVPQPVETEGLKPLPEGQWLTENPYRGNKTAIEIGDSGFNENCARCHGLQAISGGIAPDLRELGPEYDEYFIGHVRNGVHRNGMTYMPAFEGVLSQEAMWAIRSYIDKRYYEYNDKNLDDLYKQADEQS</sequence>
<accession>A0ABV7EKS7</accession>
<dbReference type="PANTHER" id="PTHR37823">
    <property type="entry name" value="CYTOCHROME C-553-LIKE"/>
    <property type="match status" value="1"/>
</dbReference>
<dbReference type="PROSITE" id="PS51007">
    <property type="entry name" value="CYTC"/>
    <property type="match status" value="1"/>
</dbReference>
<keyword evidence="10" id="KW-1185">Reference proteome</keyword>
<proteinExistence type="predicted"/>
<dbReference type="Gene3D" id="1.10.760.10">
    <property type="entry name" value="Cytochrome c-like domain"/>
    <property type="match status" value="1"/>
</dbReference>
<evidence type="ECO:0000256" key="5">
    <source>
        <dbReference type="ARBA" id="ARBA00023004"/>
    </source>
</evidence>
<dbReference type="SUPFAM" id="SSF46626">
    <property type="entry name" value="Cytochrome c"/>
    <property type="match status" value="1"/>
</dbReference>
<dbReference type="Pfam" id="PF13442">
    <property type="entry name" value="Cytochrome_CBB3"/>
    <property type="match status" value="1"/>
</dbReference>
<evidence type="ECO:0000256" key="1">
    <source>
        <dbReference type="ARBA" id="ARBA00022448"/>
    </source>
</evidence>
<feature type="domain" description="Cytochrome c" evidence="8">
    <location>
        <begin position="60"/>
        <end position="140"/>
    </location>
</feature>
<dbReference type="InterPro" id="IPR051811">
    <property type="entry name" value="Cytochrome_c550/c551-like"/>
</dbReference>
<keyword evidence="5 6" id="KW-0408">Iron</keyword>